<keyword evidence="2" id="KW-0418">Kinase</keyword>
<dbReference type="InterPro" id="IPR023459">
    <property type="entry name" value="Tscrpt_elong_fac_GreA/B_fam"/>
</dbReference>
<feature type="domain" description="Transcription elongation factor GreA/GreB C-terminal" evidence="1">
    <location>
        <begin position="48"/>
        <end position="122"/>
    </location>
</feature>
<accession>A0ABP7X388</accession>
<dbReference type="PANTHER" id="PTHR30437:SF5">
    <property type="entry name" value="REGULATOR OF NUCLEOSIDE DIPHOSPHATE KINASE"/>
    <property type="match status" value="1"/>
</dbReference>
<gene>
    <name evidence="2" type="primary">rnk</name>
    <name evidence="2" type="ORF">GCM10022414_32160</name>
</gene>
<evidence type="ECO:0000313" key="3">
    <source>
        <dbReference type="Proteomes" id="UP001500392"/>
    </source>
</evidence>
<evidence type="ECO:0000259" key="1">
    <source>
        <dbReference type="Pfam" id="PF01272"/>
    </source>
</evidence>
<keyword evidence="3" id="KW-1185">Reference proteome</keyword>
<dbReference type="EMBL" id="BAABDM010000008">
    <property type="protein sequence ID" value="GAA4103664.1"/>
    <property type="molecule type" value="Genomic_DNA"/>
</dbReference>
<reference evidence="3" key="1">
    <citation type="journal article" date="2019" name="Int. J. Syst. Evol. Microbiol.">
        <title>The Global Catalogue of Microorganisms (GCM) 10K type strain sequencing project: providing services to taxonomists for standard genome sequencing and annotation.</title>
        <authorList>
            <consortium name="The Broad Institute Genomics Platform"/>
            <consortium name="The Broad Institute Genome Sequencing Center for Infectious Disease"/>
            <person name="Wu L."/>
            <person name="Ma J."/>
        </authorList>
    </citation>
    <scope>NUCLEOTIDE SEQUENCE [LARGE SCALE GENOMIC DNA]</scope>
    <source>
        <strain evidence="3">JCM 17304</strain>
    </source>
</reference>
<dbReference type="InterPro" id="IPR001437">
    <property type="entry name" value="Tscrpt_elong_fac_GreA/B_C"/>
</dbReference>
<protein>
    <submittedName>
        <fullName evidence="2">Nucleoside diphosphate kinase regulator</fullName>
    </submittedName>
</protein>
<dbReference type="Proteomes" id="UP001500392">
    <property type="component" value="Unassembled WGS sequence"/>
</dbReference>
<dbReference type="InterPro" id="IPR036953">
    <property type="entry name" value="GreA/GreB_C_sf"/>
</dbReference>
<name>A0ABP7X388_9GAMM</name>
<dbReference type="RefSeq" id="WP_344937999.1">
    <property type="nucleotide sequence ID" value="NZ_BAABDM010000008.1"/>
</dbReference>
<comment type="caution">
    <text evidence="2">The sequence shown here is derived from an EMBL/GenBank/DDBJ whole genome shotgun (WGS) entry which is preliminary data.</text>
</comment>
<dbReference type="Gene3D" id="3.10.50.30">
    <property type="entry name" value="Transcription elongation factor, GreA/GreB, C-terminal domain"/>
    <property type="match status" value="1"/>
</dbReference>
<organism evidence="2 3">
    <name type="scientific">Zhongshania borealis</name>
    <dbReference type="NCBI Taxonomy" id="889488"/>
    <lineage>
        <taxon>Bacteria</taxon>
        <taxon>Pseudomonadati</taxon>
        <taxon>Pseudomonadota</taxon>
        <taxon>Gammaproteobacteria</taxon>
        <taxon>Cellvibrionales</taxon>
        <taxon>Spongiibacteraceae</taxon>
        <taxon>Zhongshania</taxon>
    </lineage>
</organism>
<proteinExistence type="predicted"/>
<dbReference type="PANTHER" id="PTHR30437">
    <property type="entry name" value="TRANSCRIPTION ELONGATION FACTOR GREA"/>
    <property type="match status" value="1"/>
</dbReference>
<evidence type="ECO:0000313" key="2">
    <source>
        <dbReference type="EMBL" id="GAA4103664.1"/>
    </source>
</evidence>
<dbReference type="Pfam" id="PF01272">
    <property type="entry name" value="GreA_GreB"/>
    <property type="match status" value="1"/>
</dbReference>
<dbReference type="SUPFAM" id="SSF54534">
    <property type="entry name" value="FKBP-like"/>
    <property type="match status" value="1"/>
</dbReference>
<dbReference type="GO" id="GO:0016301">
    <property type="term" value="F:kinase activity"/>
    <property type="evidence" value="ECO:0007669"/>
    <property type="project" value="UniProtKB-KW"/>
</dbReference>
<keyword evidence="2" id="KW-0808">Transferase</keyword>
<sequence>MPIENELIISESDYEKLLRLVKVSRSDATLALDKELCKADVFPDDKMPKDIVSLYSKSHFKDVDTGSKRAVTIVMPWESSVTEMRISILSPVGIALIGERVGKVIEWPLLHNRSTRLEIIEVLRKEKRVAASA</sequence>